<dbReference type="PANTHER" id="PTHR33116">
    <property type="entry name" value="REVERSE TRANSCRIPTASE ZINC-BINDING DOMAIN-CONTAINING PROTEIN-RELATED-RELATED"/>
    <property type="match status" value="1"/>
</dbReference>
<evidence type="ECO:0000256" key="1">
    <source>
        <dbReference type="SAM" id="Coils"/>
    </source>
</evidence>
<dbReference type="Proteomes" id="UP000245207">
    <property type="component" value="Unassembled WGS sequence"/>
</dbReference>
<keyword evidence="5" id="KW-1185">Reference proteome</keyword>
<protein>
    <submittedName>
        <fullName evidence="4">RNA-directed DNA polymerase, eukaryota</fullName>
    </submittedName>
</protein>
<feature type="coiled-coil region" evidence="1">
    <location>
        <begin position="583"/>
        <end position="610"/>
    </location>
</feature>
<evidence type="ECO:0000313" key="5">
    <source>
        <dbReference type="Proteomes" id="UP000245207"/>
    </source>
</evidence>
<keyword evidence="1" id="KW-0175">Coiled coil</keyword>
<keyword evidence="4" id="KW-0695">RNA-directed DNA polymerase</keyword>
<dbReference type="GO" id="GO:0003964">
    <property type="term" value="F:RNA-directed DNA polymerase activity"/>
    <property type="evidence" value="ECO:0007669"/>
    <property type="project" value="UniProtKB-KW"/>
</dbReference>
<name>A0A2U1M5Y1_ARTAN</name>
<dbReference type="InterPro" id="IPR043502">
    <property type="entry name" value="DNA/RNA_pol_sf"/>
</dbReference>
<evidence type="ECO:0000256" key="2">
    <source>
        <dbReference type="SAM" id="MobiDB-lite"/>
    </source>
</evidence>
<keyword evidence="4" id="KW-0808">Transferase</keyword>
<evidence type="ECO:0000313" key="4">
    <source>
        <dbReference type="EMBL" id="PWA56637.1"/>
    </source>
</evidence>
<dbReference type="Pfam" id="PF13966">
    <property type="entry name" value="zf-RVT"/>
    <property type="match status" value="1"/>
</dbReference>
<dbReference type="InterPro" id="IPR036691">
    <property type="entry name" value="Endo/exonu/phosph_ase_sf"/>
</dbReference>
<organism evidence="4 5">
    <name type="scientific">Artemisia annua</name>
    <name type="common">Sweet wormwood</name>
    <dbReference type="NCBI Taxonomy" id="35608"/>
    <lineage>
        <taxon>Eukaryota</taxon>
        <taxon>Viridiplantae</taxon>
        <taxon>Streptophyta</taxon>
        <taxon>Embryophyta</taxon>
        <taxon>Tracheophyta</taxon>
        <taxon>Spermatophyta</taxon>
        <taxon>Magnoliopsida</taxon>
        <taxon>eudicotyledons</taxon>
        <taxon>Gunneridae</taxon>
        <taxon>Pentapetalae</taxon>
        <taxon>asterids</taxon>
        <taxon>campanulids</taxon>
        <taxon>Asterales</taxon>
        <taxon>Asteraceae</taxon>
        <taxon>Asteroideae</taxon>
        <taxon>Anthemideae</taxon>
        <taxon>Artemisiinae</taxon>
        <taxon>Artemisia</taxon>
    </lineage>
</organism>
<proteinExistence type="predicted"/>
<dbReference type="Pfam" id="PF00078">
    <property type="entry name" value="RVT_1"/>
    <property type="match status" value="1"/>
</dbReference>
<sequence length="1467" mass="167517">MELGRPYWGTESPVGRWREKADVAGKKGGIDPPYCTQPNNKGVSHSEGAKLTGDGLQRPVTSTAESNELEEGEVEELHGEDVMNVKALHGEYEELNRTAHVEKCIDRRDFNMEVGQAEPFVFSTDARVGKENFDKQREKETWSSFNIGLPPRPRKRPRESDPFSLDDLLGLKVNVDNFVEVGTEVNGPLVNNSFPISTQSGPLDLNSIPSNPVLNAHLQSGVGGVAAQSPAREREEVVSHEVEMTVEMGNIVGVDLSQARSMVRGVVEEEGVGGDFKPKWIRELVGRNQVSFLAIQETQCSGLSEMVVKRFWGKKSFEFEVVESDGRSGGMISIWDPSVFSKRDCVKCKNFLMVRGSMKGYNELVTIVNIYAPQGRKDKMKLWADLRDIINGCSGMWISLGDFNAVRSREERKGSKFKKQCANDFNEFIESSDLHEFPMKGFKFTFFKDDDNGKKFSKIDRVLVNRDFMEKWPDACLRALPRLWSDHNPILLSVLDSNFGPKPFRVFNSWLDYPECAEVVTKALDEFVFDGDPDVRLIRKFKWLRKCLKEWRDNMVLKESEELDLCKKEMEEIDVVLEAEDCIEEMDWVRNECKRRIDDIENRKAKDLKQRSRNKWAEEGDGNNRFFHGLINNRRVSNAIQGLMIEDKWVDKPKYIKRYVHEFYKNKFSEDCIERPHLDCGIEKKLTEEEARVLINRFSIDEIKKAAFECGDDRAPGPDGISFKYIKRFWDYFQKDFVDLFDKVFEGRGLNRGCNAAFITLIPKVKDPGHLNEYRPITLVGVSNKIISRVLANRLKKVLSPLISVNQTAFLSDRLILDGPLILNEIISWAKKYQKQIFIFKVDFNKAYDNVNWGFLLSVMKQMGFPDLWCRWIHGILSSARSSVLVNGSPTFEFQCGKGMRQGDPISPFLFLMVMEALSCMMKKAERGCEFSGVSLPNGGPSVSHLLYADDCTFVGEWDESIINKVHLILRCFFICSGLRINLSKSHLFGVGVEDAEVSRVANGMSCLLGVTPFDYLGIRVGGRMNRVVSWDFLFDIFRARLSRWKASCLSIGGRLTLVKAVLENLPTYYLSLFKAPVKVIDGLESIIRKFLWGGSSEVKKIHWVAWDRVASPIKFGGLGLCKLGDVNVALLSKWVWRYRNEPESLWRQVVDAIHGSKRCWSSLPVCNSISGVWNSIVKSISKVSVAGVNLNQLFKADVGNGVNIRFWLDPWACASPLKDIFPLSFKHEKYKKCMVSEKFNSVSNSFEGFWGVSDGAVSVGEAEERQCLGLLLDGRVLSNRFDKWSWQGSGSRGFSVKAVKEFLSSGNDYSHRFVFKWSKWVTKKCNIFMWRMGLGRLPTTDQLMLRNCSVGNVVCNLCGSEDESVDHLFSSCVVSLDVWNRVDKWCKIPPTFFFSRMDIFNLLDNGGWNRRRSEILKGVFFTTCWCLWVARNKIRFDNAKLDSRKIFHDITSTSFLWYRNRSNFVL</sequence>
<keyword evidence="4" id="KW-0548">Nucleotidyltransferase</keyword>
<dbReference type="PROSITE" id="PS50878">
    <property type="entry name" value="RT_POL"/>
    <property type="match status" value="1"/>
</dbReference>
<dbReference type="SUPFAM" id="SSF56672">
    <property type="entry name" value="DNA/RNA polymerases"/>
    <property type="match status" value="1"/>
</dbReference>
<dbReference type="InterPro" id="IPR026960">
    <property type="entry name" value="RVT-Znf"/>
</dbReference>
<evidence type="ECO:0000259" key="3">
    <source>
        <dbReference type="PROSITE" id="PS50878"/>
    </source>
</evidence>
<dbReference type="CDD" id="cd01650">
    <property type="entry name" value="RT_nLTR_like"/>
    <property type="match status" value="1"/>
</dbReference>
<feature type="domain" description="Reverse transcriptase" evidence="3">
    <location>
        <begin position="743"/>
        <end position="1021"/>
    </location>
</feature>
<dbReference type="InterPro" id="IPR000477">
    <property type="entry name" value="RT_dom"/>
</dbReference>
<dbReference type="STRING" id="35608.A0A2U1M5Y1"/>
<reference evidence="4 5" key="1">
    <citation type="journal article" date="2018" name="Mol. Plant">
        <title>The genome of Artemisia annua provides insight into the evolution of Asteraceae family and artemisinin biosynthesis.</title>
        <authorList>
            <person name="Shen Q."/>
            <person name="Zhang L."/>
            <person name="Liao Z."/>
            <person name="Wang S."/>
            <person name="Yan T."/>
            <person name="Shi P."/>
            <person name="Liu M."/>
            <person name="Fu X."/>
            <person name="Pan Q."/>
            <person name="Wang Y."/>
            <person name="Lv Z."/>
            <person name="Lu X."/>
            <person name="Zhang F."/>
            <person name="Jiang W."/>
            <person name="Ma Y."/>
            <person name="Chen M."/>
            <person name="Hao X."/>
            <person name="Li L."/>
            <person name="Tang Y."/>
            <person name="Lv G."/>
            <person name="Zhou Y."/>
            <person name="Sun X."/>
            <person name="Brodelius P.E."/>
            <person name="Rose J.K.C."/>
            <person name="Tang K."/>
        </authorList>
    </citation>
    <scope>NUCLEOTIDE SEQUENCE [LARGE SCALE GENOMIC DNA]</scope>
    <source>
        <strain evidence="5">cv. Huhao1</strain>
        <tissue evidence="4">Leaf</tissue>
    </source>
</reference>
<comment type="caution">
    <text evidence="4">The sequence shown here is derived from an EMBL/GenBank/DDBJ whole genome shotgun (WGS) entry which is preliminary data.</text>
</comment>
<gene>
    <name evidence="4" type="ORF">CTI12_AA416450</name>
</gene>
<dbReference type="OrthoDB" id="1937528at2759"/>
<dbReference type="Gene3D" id="3.60.10.10">
    <property type="entry name" value="Endonuclease/exonuclease/phosphatase"/>
    <property type="match status" value="1"/>
</dbReference>
<dbReference type="SUPFAM" id="SSF56219">
    <property type="entry name" value="DNase I-like"/>
    <property type="match status" value="1"/>
</dbReference>
<dbReference type="EMBL" id="PKPP01006397">
    <property type="protein sequence ID" value="PWA56637.1"/>
    <property type="molecule type" value="Genomic_DNA"/>
</dbReference>
<dbReference type="PANTHER" id="PTHR33116:SF78">
    <property type="entry name" value="OS12G0587133 PROTEIN"/>
    <property type="match status" value="1"/>
</dbReference>
<accession>A0A2U1M5Y1</accession>
<feature type="region of interest" description="Disordered" evidence="2">
    <location>
        <begin position="22"/>
        <end position="70"/>
    </location>
</feature>